<evidence type="ECO:0000313" key="1">
    <source>
        <dbReference type="EMBL" id="GKS81623.1"/>
    </source>
</evidence>
<dbReference type="PRINTS" id="PR00413">
    <property type="entry name" value="HADHALOGNASE"/>
</dbReference>
<protein>
    <submittedName>
        <fullName evidence="1">Haloacid dehalogenase</fullName>
    </submittedName>
</protein>
<comment type="caution">
    <text evidence="1">The sequence shown here is derived from an EMBL/GenBank/DDBJ whole genome shotgun (WGS) entry which is preliminary data.</text>
</comment>
<dbReference type="InterPro" id="IPR041492">
    <property type="entry name" value="HAD_2"/>
</dbReference>
<dbReference type="PANTHER" id="PTHR43481">
    <property type="entry name" value="FRUCTOSE-1-PHOSPHATE PHOSPHATASE"/>
    <property type="match status" value="1"/>
</dbReference>
<dbReference type="InterPro" id="IPR023198">
    <property type="entry name" value="PGP-like_dom2"/>
</dbReference>
<dbReference type="InterPro" id="IPR036412">
    <property type="entry name" value="HAD-like_sf"/>
</dbReference>
<dbReference type="SFLD" id="SFLDG01129">
    <property type="entry name" value="C1.5:_HAD__Beta-PGM__Phosphata"/>
    <property type="match status" value="1"/>
</dbReference>
<reference evidence="1" key="1">
    <citation type="journal article" date="2022" name="Int. J. Syst. Evol. Microbiol.">
        <title>A novel species of lactic acid bacteria, Ligilactobacillus pabuli sp. nov., isolated from alfalfa silage.</title>
        <authorList>
            <person name="Tohno M."/>
            <person name="Tanizawa Y."/>
            <person name="Sawada H."/>
            <person name="Sakamoto M."/>
            <person name="Ohkuma M."/>
            <person name="Kobayashi H."/>
        </authorList>
    </citation>
    <scope>NUCLEOTIDE SEQUENCE</scope>
    <source>
        <strain evidence="1">AF129</strain>
    </source>
</reference>
<evidence type="ECO:0000313" key="2">
    <source>
        <dbReference type="Proteomes" id="UP001055149"/>
    </source>
</evidence>
<dbReference type="PANTHER" id="PTHR43481:SF4">
    <property type="entry name" value="GLYCEROL-1-PHOSPHATE PHOSPHOHYDROLASE 1-RELATED"/>
    <property type="match status" value="1"/>
</dbReference>
<sequence>MLKTAYIFDMDGVLVDSEAFYFELRMQFLREHHLPNYYPDINAYLGVDPAVEWQMMIPDAAVRQQLSADFERFWAQHPIDYAACILPQVPELLLDLKQAGCRIALASVGALTEVEQMLTQCQLPVTFDVVLSAADVQQKKPAPDVYLAAVHQLKLTSRQCVAIEDSTVGIMAAKRAGLETWAIADPRYHVDQSQADRVFTGIGAVRDFIKKQQTN</sequence>
<name>A0ABQ5JHS0_9LACO</name>
<dbReference type="NCBIfam" id="TIGR01509">
    <property type="entry name" value="HAD-SF-IA-v3"/>
    <property type="match status" value="1"/>
</dbReference>
<dbReference type="EMBL" id="BQXH01000011">
    <property type="protein sequence ID" value="GKS81623.1"/>
    <property type="molecule type" value="Genomic_DNA"/>
</dbReference>
<dbReference type="InterPro" id="IPR051806">
    <property type="entry name" value="HAD-like_SPP"/>
</dbReference>
<dbReference type="Gene3D" id="3.40.50.1000">
    <property type="entry name" value="HAD superfamily/HAD-like"/>
    <property type="match status" value="1"/>
</dbReference>
<accession>A0ABQ5JHS0</accession>
<keyword evidence="2" id="KW-1185">Reference proteome</keyword>
<dbReference type="Pfam" id="PF13419">
    <property type="entry name" value="HAD_2"/>
    <property type="match status" value="1"/>
</dbReference>
<dbReference type="Proteomes" id="UP001055149">
    <property type="component" value="Unassembled WGS sequence"/>
</dbReference>
<dbReference type="InterPro" id="IPR023214">
    <property type="entry name" value="HAD_sf"/>
</dbReference>
<dbReference type="Gene3D" id="1.10.150.240">
    <property type="entry name" value="Putative phosphatase, domain 2"/>
    <property type="match status" value="1"/>
</dbReference>
<gene>
    <name evidence="1" type="ORF">LPAF129_13090</name>
</gene>
<dbReference type="SFLD" id="SFLDS00003">
    <property type="entry name" value="Haloacid_Dehalogenase"/>
    <property type="match status" value="1"/>
</dbReference>
<organism evidence="1 2">
    <name type="scientific">Ligilactobacillus pabuli</name>
    <dbReference type="NCBI Taxonomy" id="2886039"/>
    <lineage>
        <taxon>Bacteria</taxon>
        <taxon>Bacillati</taxon>
        <taxon>Bacillota</taxon>
        <taxon>Bacilli</taxon>
        <taxon>Lactobacillales</taxon>
        <taxon>Lactobacillaceae</taxon>
        <taxon>Ligilactobacillus</taxon>
    </lineage>
</organism>
<dbReference type="SUPFAM" id="SSF56784">
    <property type="entry name" value="HAD-like"/>
    <property type="match status" value="1"/>
</dbReference>
<proteinExistence type="predicted"/>
<dbReference type="InterPro" id="IPR006439">
    <property type="entry name" value="HAD-SF_hydro_IA"/>
</dbReference>